<dbReference type="Proteomes" id="UP000606922">
    <property type="component" value="Unassembled WGS sequence"/>
</dbReference>
<comment type="caution">
    <text evidence="4">The sequence shown here is derived from an EMBL/GenBank/DDBJ whole genome shotgun (WGS) entry which is preliminary data.</text>
</comment>
<organism evidence="4 5">
    <name type="scientific">Conyzicola nivalis</name>
    <dbReference type="NCBI Taxonomy" id="1477021"/>
    <lineage>
        <taxon>Bacteria</taxon>
        <taxon>Bacillati</taxon>
        <taxon>Actinomycetota</taxon>
        <taxon>Actinomycetes</taxon>
        <taxon>Micrococcales</taxon>
        <taxon>Microbacteriaceae</taxon>
        <taxon>Conyzicola</taxon>
    </lineage>
</organism>
<evidence type="ECO:0000313" key="4">
    <source>
        <dbReference type="EMBL" id="GGB13442.1"/>
    </source>
</evidence>
<dbReference type="PROSITE" id="PS51904">
    <property type="entry name" value="GLYCOSYL_HYDROL_F25_2"/>
    <property type="match status" value="1"/>
</dbReference>
<dbReference type="InterPro" id="IPR006311">
    <property type="entry name" value="TAT_signal"/>
</dbReference>
<dbReference type="RefSeq" id="WP_188511555.1">
    <property type="nucleotide sequence ID" value="NZ_BMGB01000002.1"/>
</dbReference>
<evidence type="ECO:0000256" key="1">
    <source>
        <dbReference type="ARBA" id="ARBA00010646"/>
    </source>
</evidence>
<dbReference type="EMBL" id="BMGB01000002">
    <property type="protein sequence ID" value="GGB13442.1"/>
    <property type="molecule type" value="Genomic_DNA"/>
</dbReference>
<dbReference type="GO" id="GO:0016998">
    <property type="term" value="P:cell wall macromolecule catabolic process"/>
    <property type="evidence" value="ECO:0007669"/>
    <property type="project" value="InterPro"/>
</dbReference>
<evidence type="ECO:0000256" key="3">
    <source>
        <dbReference type="ARBA" id="ARBA00023295"/>
    </source>
</evidence>
<accession>A0A916STS9</accession>
<evidence type="ECO:0000313" key="5">
    <source>
        <dbReference type="Proteomes" id="UP000606922"/>
    </source>
</evidence>
<dbReference type="PROSITE" id="PS51318">
    <property type="entry name" value="TAT"/>
    <property type="match status" value="1"/>
</dbReference>
<dbReference type="GO" id="GO:0009253">
    <property type="term" value="P:peptidoglycan catabolic process"/>
    <property type="evidence" value="ECO:0007669"/>
    <property type="project" value="InterPro"/>
</dbReference>
<dbReference type="SUPFAM" id="SSF51445">
    <property type="entry name" value="(Trans)glycosidases"/>
    <property type="match status" value="1"/>
</dbReference>
<dbReference type="Gene3D" id="3.20.20.80">
    <property type="entry name" value="Glycosidases"/>
    <property type="match status" value="1"/>
</dbReference>
<evidence type="ECO:0000256" key="2">
    <source>
        <dbReference type="ARBA" id="ARBA00022801"/>
    </source>
</evidence>
<dbReference type="GO" id="GO:0016052">
    <property type="term" value="P:carbohydrate catabolic process"/>
    <property type="evidence" value="ECO:0007669"/>
    <property type="project" value="TreeGrafter"/>
</dbReference>
<proteinExistence type="inferred from homology"/>
<name>A0A916STS9_9MICO</name>
<dbReference type="PANTHER" id="PTHR34135">
    <property type="entry name" value="LYSOZYME"/>
    <property type="match status" value="1"/>
</dbReference>
<dbReference type="SMART" id="SM00641">
    <property type="entry name" value="Glyco_25"/>
    <property type="match status" value="1"/>
</dbReference>
<dbReference type="InterPro" id="IPR017853">
    <property type="entry name" value="GH"/>
</dbReference>
<reference evidence="4" key="2">
    <citation type="submission" date="2020-09" db="EMBL/GenBank/DDBJ databases">
        <authorList>
            <person name="Sun Q."/>
            <person name="Zhou Y."/>
        </authorList>
    </citation>
    <scope>NUCLEOTIDE SEQUENCE</scope>
    <source>
        <strain evidence="4">CGMCC 1.12813</strain>
    </source>
</reference>
<dbReference type="InterPro" id="IPR002053">
    <property type="entry name" value="Glyco_hydro_25"/>
</dbReference>
<comment type="similarity">
    <text evidence="1">Belongs to the glycosyl hydrolase 25 family.</text>
</comment>
<gene>
    <name evidence="4" type="ORF">GCM10010979_29830</name>
</gene>
<dbReference type="GO" id="GO:0003796">
    <property type="term" value="F:lysozyme activity"/>
    <property type="evidence" value="ECO:0007669"/>
    <property type="project" value="InterPro"/>
</dbReference>
<dbReference type="AlphaFoldDB" id="A0A916STS9"/>
<dbReference type="InterPro" id="IPR018077">
    <property type="entry name" value="Glyco_hydro_fam25_subgr"/>
</dbReference>
<sequence length="255" mass="27944">MTSESPKPRPRADRRAFVAAALATVLVLATCAALIASGVLWPNRLFASGHPTRGVDVSSYQGTIDWPVLASEDIDFAIIKATEGSGARDSRFDENWSGAGETDLLVGGYHFMSFDSAGATQAQNVIDTVPDAPGSLPVTVDVEFYGDYFEHPPTRGRVRGILDPLLAGLEDHYGSPPIIYATPEAYDRYIRDAYPDNPIWIRSVAVPPRLSDDRGWTFWQYSHRDRLRGYDGEEAFIDMNVFTGSLDELTALAIG</sequence>
<keyword evidence="5" id="KW-1185">Reference proteome</keyword>
<keyword evidence="3" id="KW-0326">Glycosidase</keyword>
<keyword evidence="2 4" id="KW-0378">Hydrolase</keyword>
<dbReference type="Pfam" id="PF01183">
    <property type="entry name" value="Glyco_hydro_25"/>
    <property type="match status" value="1"/>
</dbReference>
<dbReference type="PANTHER" id="PTHR34135:SF2">
    <property type="entry name" value="LYSOZYME"/>
    <property type="match status" value="1"/>
</dbReference>
<reference evidence="4" key="1">
    <citation type="journal article" date="2014" name="Int. J. Syst. Evol. Microbiol.">
        <title>Complete genome sequence of Corynebacterium casei LMG S-19264T (=DSM 44701T), isolated from a smear-ripened cheese.</title>
        <authorList>
            <consortium name="US DOE Joint Genome Institute (JGI-PGF)"/>
            <person name="Walter F."/>
            <person name="Albersmeier A."/>
            <person name="Kalinowski J."/>
            <person name="Ruckert C."/>
        </authorList>
    </citation>
    <scope>NUCLEOTIDE SEQUENCE</scope>
    <source>
        <strain evidence="4">CGMCC 1.12813</strain>
    </source>
</reference>
<protein>
    <submittedName>
        <fullName evidence="4">Glycoside hydrolase family 25</fullName>
    </submittedName>
</protein>